<feature type="compositionally biased region" description="Basic residues" evidence="1">
    <location>
        <begin position="296"/>
        <end position="311"/>
    </location>
</feature>
<feature type="region of interest" description="Disordered" evidence="1">
    <location>
        <begin position="157"/>
        <end position="176"/>
    </location>
</feature>
<feature type="compositionally biased region" description="Basic and acidic residues" evidence="1">
    <location>
        <begin position="194"/>
        <end position="226"/>
    </location>
</feature>
<evidence type="ECO:0000313" key="2">
    <source>
        <dbReference type="EMBL" id="CAD1833620.1"/>
    </source>
</evidence>
<dbReference type="AlphaFoldDB" id="A0A6V7PS09"/>
<accession>A0A6V7PS09</accession>
<proteinExistence type="predicted"/>
<name>A0A6V7PS09_ANACO</name>
<gene>
    <name evidence="2" type="ORF">CB5_LOCUS16831</name>
</gene>
<evidence type="ECO:0000256" key="1">
    <source>
        <dbReference type="SAM" id="MobiDB-lite"/>
    </source>
</evidence>
<dbReference type="EMBL" id="LR862151">
    <property type="protein sequence ID" value="CAD1833620.1"/>
    <property type="molecule type" value="Genomic_DNA"/>
</dbReference>
<protein>
    <submittedName>
        <fullName evidence="2">Uncharacterized protein</fullName>
    </submittedName>
</protein>
<sequence>MELSWSKSYNVANDQRPQYNALPGIGNSVLFVSSGFTTLTDQSNFTTAEAIHRTLGVQETENQEKVTLKTITLSCLLTRCFSGEGWGKREKESCPPAPCPHVLPLRATCAWRPVAPARAARCERPAPGTRSRPRTPRLHLLPLQLTRSGRPLAPRLAPACRSYTRPPSLARPHSWEKKKSNRLVFIIARGGRDVGRDRQQGERRRSVREKADGMSDRTCNRTREGGEPSDGTGNRVREGGDPSDGTGNRGRRRRGAITKAERTKGRRGGPTPHRMEERDCVPKGGKRWRCGYERGGRRRTGRRRARSAGRP</sequence>
<organism evidence="2">
    <name type="scientific">Ananas comosus var. bracteatus</name>
    <name type="common">red pineapple</name>
    <dbReference type="NCBI Taxonomy" id="296719"/>
    <lineage>
        <taxon>Eukaryota</taxon>
        <taxon>Viridiplantae</taxon>
        <taxon>Streptophyta</taxon>
        <taxon>Embryophyta</taxon>
        <taxon>Tracheophyta</taxon>
        <taxon>Spermatophyta</taxon>
        <taxon>Magnoliopsida</taxon>
        <taxon>Liliopsida</taxon>
        <taxon>Poales</taxon>
        <taxon>Bromeliaceae</taxon>
        <taxon>Bromelioideae</taxon>
        <taxon>Ananas</taxon>
    </lineage>
</organism>
<feature type="region of interest" description="Disordered" evidence="1">
    <location>
        <begin position="194"/>
        <end position="311"/>
    </location>
</feature>
<reference evidence="2" key="1">
    <citation type="submission" date="2020-07" db="EMBL/GenBank/DDBJ databases">
        <authorList>
            <person name="Lin J."/>
        </authorList>
    </citation>
    <scope>NUCLEOTIDE SEQUENCE</scope>
</reference>